<evidence type="ECO:0000256" key="2">
    <source>
        <dbReference type="ARBA" id="ARBA00008358"/>
    </source>
</evidence>
<evidence type="ECO:0000256" key="6">
    <source>
        <dbReference type="ARBA" id="ARBA00022692"/>
    </source>
</evidence>
<keyword evidence="5 9" id="KW-0997">Cell inner membrane</keyword>
<dbReference type="NCBIfam" id="TIGR02532">
    <property type="entry name" value="IV_pilin_GFxxxE"/>
    <property type="match status" value="1"/>
</dbReference>
<keyword evidence="3" id="KW-1003">Cell membrane</keyword>
<dbReference type="InterPro" id="IPR012902">
    <property type="entry name" value="N_methyl_site"/>
</dbReference>
<comment type="subcellular location">
    <subcellularLocation>
        <location evidence="1 9">Cell inner membrane</location>
        <topology evidence="1 9">Single-pass membrane protein</topology>
    </subcellularLocation>
</comment>
<sequence length="128" mass="14418">MTLSSPPKNGFTLLEVLVALAVVAIALAAVIKALGQQVENQRYLQDRTLGQWVAHNVLTELQVKNEWVAVGEKEGNTDMAQRSWFWRIEVSNTIDPRLRRVVVSVYQEPEHRHVIASLVGFLGENTQK</sequence>
<dbReference type="InterPro" id="IPR003413">
    <property type="entry name" value="T2SS_GspI_C"/>
</dbReference>
<keyword evidence="6 9" id="KW-0812">Transmembrane</keyword>
<keyword evidence="8 9" id="KW-0472">Membrane</keyword>
<dbReference type="NCBIfam" id="TIGR01707">
    <property type="entry name" value="gspI"/>
    <property type="match status" value="1"/>
</dbReference>
<dbReference type="Pfam" id="PF02501">
    <property type="entry name" value="T2SSI"/>
    <property type="match status" value="1"/>
</dbReference>
<dbReference type="GO" id="GO:0005886">
    <property type="term" value="C:plasma membrane"/>
    <property type="evidence" value="ECO:0007669"/>
    <property type="project" value="UniProtKB-SubCell"/>
</dbReference>
<dbReference type="InterPro" id="IPR010052">
    <property type="entry name" value="T2SS_protein-GspI"/>
</dbReference>
<evidence type="ECO:0000313" key="11">
    <source>
        <dbReference type="EMBL" id="OUD14289.1"/>
    </source>
</evidence>
<feature type="domain" description="Type II secretion system protein GspI C-terminal" evidence="10">
    <location>
        <begin position="44"/>
        <end position="122"/>
    </location>
</feature>
<evidence type="ECO:0000256" key="9">
    <source>
        <dbReference type="RuleBase" id="RU368030"/>
    </source>
</evidence>
<keyword evidence="12" id="KW-1185">Reference proteome</keyword>
<dbReference type="RefSeq" id="WP_086488070.1">
    <property type="nucleotide sequence ID" value="NZ_MSLT01000012.1"/>
</dbReference>
<gene>
    <name evidence="11" type="ORF">TPSD3_08170</name>
</gene>
<dbReference type="SUPFAM" id="SSF54523">
    <property type="entry name" value="Pili subunits"/>
    <property type="match status" value="1"/>
</dbReference>
<dbReference type="EMBL" id="MSLT01000012">
    <property type="protein sequence ID" value="OUD14289.1"/>
    <property type="molecule type" value="Genomic_DNA"/>
</dbReference>
<evidence type="ECO:0000256" key="3">
    <source>
        <dbReference type="ARBA" id="ARBA00022475"/>
    </source>
</evidence>
<dbReference type="Proteomes" id="UP000194798">
    <property type="component" value="Unassembled WGS sequence"/>
</dbReference>
<reference evidence="11 12" key="1">
    <citation type="submission" date="2016-12" db="EMBL/GenBank/DDBJ databases">
        <title>Thioflexothrix psekupsii D3 genome sequencing and assembly.</title>
        <authorList>
            <person name="Fomenkov A."/>
            <person name="Vincze T."/>
            <person name="Grabovich M."/>
            <person name="Anton B.P."/>
            <person name="Dubinina G."/>
            <person name="Orlova M."/>
            <person name="Belousova E."/>
            <person name="Roberts R.J."/>
        </authorList>
    </citation>
    <scope>NUCLEOTIDE SEQUENCE [LARGE SCALE GENOMIC DNA]</scope>
    <source>
        <strain evidence="11">D3</strain>
    </source>
</reference>
<evidence type="ECO:0000256" key="1">
    <source>
        <dbReference type="ARBA" id="ARBA00004377"/>
    </source>
</evidence>
<dbReference type="GO" id="GO:0015628">
    <property type="term" value="P:protein secretion by the type II secretion system"/>
    <property type="evidence" value="ECO:0007669"/>
    <property type="project" value="UniProtKB-UniRule"/>
</dbReference>
<organism evidence="11 12">
    <name type="scientific">Thioflexithrix psekupsensis</name>
    <dbReference type="NCBI Taxonomy" id="1570016"/>
    <lineage>
        <taxon>Bacteria</taxon>
        <taxon>Pseudomonadati</taxon>
        <taxon>Pseudomonadota</taxon>
        <taxon>Gammaproteobacteria</taxon>
        <taxon>Thiotrichales</taxon>
        <taxon>Thioflexithrix</taxon>
    </lineage>
</organism>
<dbReference type="Pfam" id="PF07963">
    <property type="entry name" value="N_methyl"/>
    <property type="match status" value="1"/>
</dbReference>
<dbReference type="OrthoDB" id="6121517at2"/>
<comment type="function">
    <text evidence="9">Component of the type II secretion system required for the energy-dependent secretion of extracellular factors such as proteases and toxins from the periplasm.</text>
</comment>
<dbReference type="AlphaFoldDB" id="A0A251X8A7"/>
<evidence type="ECO:0000256" key="8">
    <source>
        <dbReference type="ARBA" id="ARBA00023136"/>
    </source>
</evidence>
<evidence type="ECO:0000256" key="7">
    <source>
        <dbReference type="ARBA" id="ARBA00022989"/>
    </source>
</evidence>
<evidence type="ECO:0000259" key="10">
    <source>
        <dbReference type="Pfam" id="PF02501"/>
    </source>
</evidence>
<comment type="caution">
    <text evidence="11">The sequence shown here is derived from an EMBL/GenBank/DDBJ whole genome shotgun (WGS) entry which is preliminary data.</text>
</comment>
<protein>
    <recommendedName>
        <fullName evidence="9">Type II secretion system protein I</fullName>
        <shortName evidence="9">T2SS minor pseudopilin I</shortName>
    </recommendedName>
</protein>
<comment type="subunit">
    <text evidence="9">Type II secretion is composed of four main components: the outer membrane complex, the inner membrane complex, the cytoplasmic secretion ATPase and the periplasm-spanning pseudopilus.</text>
</comment>
<keyword evidence="7 9" id="KW-1133">Transmembrane helix</keyword>
<dbReference type="GO" id="GO:0015627">
    <property type="term" value="C:type II protein secretion system complex"/>
    <property type="evidence" value="ECO:0007669"/>
    <property type="project" value="UniProtKB-UniRule"/>
</dbReference>
<comment type="similarity">
    <text evidence="2 9">Belongs to the GSP I family.</text>
</comment>
<dbReference type="Gene3D" id="3.30.1300.30">
    <property type="entry name" value="GSPII I/J protein-like"/>
    <property type="match status" value="1"/>
</dbReference>
<proteinExistence type="inferred from homology"/>
<dbReference type="InterPro" id="IPR045584">
    <property type="entry name" value="Pilin-like"/>
</dbReference>
<name>A0A251X8A7_9GAMM</name>
<keyword evidence="4 9" id="KW-0488">Methylation</keyword>
<dbReference type="PANTHER" id="PTHR38779">
    <property type="entry name" value="TYPE II SECRETION SYSTEM PROTEIN I-RELATED"/>
    <property type="match status" value="1"/>
</dbReference>
<comment type="PTM">
    <text evidence="9">Cleaved by prepilin peptidase.</text>
</comment>
<evidence type="ECO:0000256" key="5">
    <source>
        <dbReference type="ARBA" id="ARBA00022519"/>
    </source>
</evidence>
<accession>A0A251X8A7</accession>
<evidence type="ECO:0000313" key="12">
    <source>
        <dbReference type="Proteomes" id="UP000194798"/>
    </source>
</evidence>
<feature type="transmembrane region" description="Helical" evidence="9">
    <location>
        <begin position="12"/>
        <end position="34"/>
    </location>
</feature>
<evidence type="ECO:0000256" key="4">
    <source>
        <dbReference type="ARBA" id="ARBA00022481"/>
    </source>
</evidence>
<dbReference type="PANTHER" id="PTHR38779:SF2">
    <property type="entry name" value="TYPE II SECRETION SYSTEM PROTEIN I-RELATED"/>
    <property type="match status" value="1"/>
</dbReference>